<proteinExistence type="predicted"/>
<dbReference type="Pfam" id="PF00383">
    <property type="entry name" value="dCMP_cyt_deam_1"/>
    <property type="match status" value="1"/>
</dbReference>
<reference evidence="4" key="1">
    <citation type="journal article" date="2019" name="Int. J. Syst. Evol. Microbiol.">
        <title>The Global Catalogue of Microorganisms (GCM) 10K type strain sequencing project: providing services to taxonomists for standard genome sequencing and annotation.</title>
        <authorList>
            <consortium name="The Broad Institute Genomics Platform"/>
            <consortium name="The Broad Institute Genome Sequencing Center for Infectious Disease"/>
            <person name="Wu L."/>
            <person name="Ma J."/>
        </authorList>
    </citation>
    <scope>NUCLEOTIDE SEQUENCE [LARGE SCALE GENOMIC DNA]</scope>
    <source>
        <strain evidence="4">JCM 30346</strain>
    </source>
</reference>
<protein>
    <submittedName>
        <fullName evidence="3">Deaminase</fullName>
    </submittedName>
</protein>
<dbReference type="SUPFAM" id="SSF53927">
    <property type="entry name" value="Cytidine deaminase-like"/>
    <property type="match status" value="1"/>
</dbReference>
<evidence type="ECO:0000256" key="1">
    <source>
        <dbReference type="SAM" id="MobiDB-lite"/>
    </source>
</evidence>
<feature type="region of interest" description="Disordered" evidence="1">
    <location>
        <begin position="1"/>
        <end position="32"/>
    </location>
</feature>
<dbReference type="EMBL" id="JBHSRF010000016">
    <property type="protein sequence ID" value="MFC6082353.1"/>
    <property type="molecule type" value="Genomic_DNA"/>
</dbReference>
<gene>
    <name evidence="3" type="ORF">ACFP1K_14400</name>
</gene>
<accession>A0ABW1NHI6</accession>
<dbReference type="Gene3D" id="3.40.140.10">
    <property type="entry name" value="Cytidine Deaminase, domain 2"/>
    <property type="match status" value="1"/>
</dbReference>
<dbReference type="PANTHER" id="PTHR11079:SF162">
    <property type="entry name" value="RIBOFLAVIN BIOSYNTHESIS PROTEIN PYRD, CHLOROPLASTIC"/>
    <property type="match status" value="1"/>
</dbReference>
<dbReference type="RefSeq" id="WP_380752190.1">
    <property type="nucleotide sequence ID" value="NZ_JBHSRF010000016.1"/>
</dbReference>
<evidence type="ECO:0000313" key="3">
    <source>
        <dbReference type="EMBL" id="MFC6082353.1"/>
    </source>
</evidence>
<comment type="caution">
    <text evidence="3">The sequence shown here is derived from an EMBL/GenBank/DDBJ whole genome shotgun (WGS) entry which is preliminary data.</text>
</comment>
<keyword evidence="4" id="KW-1185">Reference proteome</keyword>
<evidence type="ECO:0000313" key="4">
    <source>
        <dbReference type="Proteomes" id="UP001596137"/>
    </source>
</evidence>
<dbReference type="InterPro" id="IPR002125">
    <property type="entry name" value="CMP_dCMP_dom"/>
</dbReference>
<feature type="domain" description="CMP/dCMP-type deaminase" evidence="2">
    <location>
        <begin position="31"/>
        <end position="157"/>
    </location>
</feature>
<organism evidence="3 4">
    <name type="scientific">Sphaerisporangium aureirubrum</name>
    <dbReference type="NCBI Taxonomy" id="1544736"/>
    <lineage>
        <taxon>Bacteria</taxon>
        <taxon>Bacillati</taxon>
        <taxon>Actinomycetota</taxon>
        <taxon>Actinomycetes</taxon>
        <taxon>Streptosporangiales</taxon>
        <taxon>Streptosporangiaceae</taxon>
        <taxon>Sphaerisporangium</taxon>
    </lineage>
</organism>
<dbReference type="Proteomes" id="UP001596137">
    <property type="component" value="Unassembled WGS sequence"/>
</dbReference>
<dbReference type="PROSITE" id="PS51747">
    <property type="entry name" value="CYT_DCMP_DEAMINASES_2"/>
    <property type="match status" value="1"/>
</dbReference>
<feature type="compositionally biased region" description="Basic and acidic residues" evidence="1">
    <location>
        <begin position="1"/>
        <end position="22"/>
    </location>
</feature>
<evidence type="ECO:0000259" key="2">
    <source>
        <dbReference type="PROSITE" id="PS51747"/>
    </source>
</evidence>
<dbReference type="InterPro" id="IPR016193">
    <property type="entry name" value="Cytidine_deaminase-like"/>
</dbReference>
<name>A0ABW1NHI6_9ACTN</name>
<dbReference type="PANTHER" id="PTHR11079">
    <property type="entry name" value="CYTOSINE DEAMINASE FAMILY MEMBER"/>
    <property type="match status" value="1"/>
</dbReference>
<sequence length="177" mass="18941">MTASSDRHPPEDRHGPGVHHDPPTPGPPGPATDLAWLREAVNLSRLCPRSTTAFAVGAVIVTSTGQILATGYSREADPLDHAEEAALAKLPPDHPHLRNATIYTSLEPCTTRASRPQGCTQLILTAAIPRVVFAWHEPDVFTDCTGAETLREAGVEVIELPTLAPEVRAVNSHLFPS</sequence>